<dbReference type="GO" id="GO:0005524">
    <property type="term" value="F:ATP binding"/>
    <property type="evidence" value="ECO:0007669"/>
    <property type="project" value="InterPro"/>
</dbReference>
<keyword evidence="3" id="KW-1185">Reference proteome</keyword>
<accession>A0A7R9MW72</accession>
<dbReference type="EMBL" id="CAJPVJ010058622">
    <property type="protein sequence ID" value="CAG2183930.1"/>
    <property type="molecule type" value="Genomic_DNA"/>
</dbReference>
<proteinExistence type="predicted"/>
<feature type="non-terminal residue" evidence="2">
    <location>
        <position position="1"/>
    </location>
</feature>
<evidence type="ECO:0000313" key="2">
    <source>
        <dbReference type="EMBL" id="CAD7668481.1"/>
    </source>
</evidence>
<dbReference type="GO" id="GO:0016887">
    <property type="term" value="F:ATP hydrolysis activity"/>
    <property type="evidence" value="ECO:0007669"/>
    <property type="project" value="InterPro"/>
</dbReference>
<dbReference type="InterPro" id="IPR003439">
    <property type="entry name" value="ABC_transporter-like_ATP-bd"/>
</dbReference>
<dbReference type="PANTHER" id="PTHR43038">
    <property type="entry name" value="ATP-BINDING CASSETTE, SUB-FAMILY H, MEMBER 1"/>
    <property type="match status" value="1"/>
</dbReference>
<evidence type="ECO:0000313" key="3">
    <source>
        <dbReference type="Proteomes" id="UP000728032"/>
    </source>
</evidence>
<dbReference type="Pfam" id="PF00005">
    <property type="entry name" value="ABC_tran"/>
    <property type="match status" value="1"/>
</dbReference>
<evidence type="ECO:0000259" key="1">
    <source>
        <dbReference type="Pfam" id="PF00005"/>
    </source>
</evidence>
<dbReference type="PANTHER" id="PTHR43038:SF3">
    <property type="entry name" value="ABC TRANSPORTER G FAMILY MEMBER 20 ISOFORM X1"/>
    <property type="match status" value="1"/>
</dbReference>
<sequence length="106" mass="12200">RYGLLGPSGCGKTTLLRCIIGRIKPDQGYVRIFGYQPNEPGSQIPGPAIGYMPQEIAVYDDFTIEETLLYFGRLFRLNPRFLKERIEFLLAFLDLPNKTRMVMNLR</sequence>
<feature type="domain" description="ABC transporter" evidence="1">
    <location>
        <begin position="2"/>
        <end position="98"/>
    </location>
</feature>
<dbReference type="OrthoDB" id="6150516at2759"/>
<protein>
    <recommendedName>
        <fullName evidence="1">ABC transporter domain-containing protein</fullName>
    </recommendedName>
</protein>
<dbReference type="SUPFAM" id="SSF52540">
    <property type="entry name" value="P-loop containing nucleoside triphosphate hydrolases"/>
    <property type="match status" value="1"/>
</dbReference>
<gene>
    <name evidence="2" type="ORF">ONB1V03_LOCUS23350</name>
</gene>
<dbReference type="Proteomes" id="UP000728032">
    <property type="component" value="Unassembled WGS sequence"/>
</dbReference>
<organism evidence="2">
    <name type="scientific">Oppiella nova</name>
    <dbReference type="NCBI Taxonomy" id="334625"/>
    <lineage>
        <taxon>Eukaryota</taxon>
        <taxon>Metazoa</taxon>
        <taxon>Ecdysozoa</taxon>
        <taxon>Arthropoda</taxon>
        <taxon>Chelicerata</taxon>
        <taxon>Arachnida</taxon>
        <taxon>Acari</taxon>
        <taxon>Acariformes</taxon>
        <taxon>Sarcoptiformes</taxon>
        <taxon>Oribatida</taxon>
        <taxon>Brachypylina</taxon>
        <taxon>Oppioidea</taxon>
        <taxon>Oppiidae</taxon>
        <taxon>Oppiella</taxon>
    </lineage>
</organism>
<dbReference type="Gene3D" id="3.40.50.300">
    <property type="entry name" value="P-loop containing nucleotide triphosphate hydrolases"/>
    <property type="match status" value="1"/>
</dbReference>
<dbReference type="InterPro" id="IPR027417">
    <property type="entry name" value="P-loop_NTPase"/>
</dbReference>
<name>A0A7R9MW72_9ACAR</name>
<reference evidence="2" key="1">
    <citation type="submission" date="2020-11" db="EMBL/GenBank/DDBJ databases">
        <authorList>
            <person name="Tran Van P."/>
        </authorList>
    </citation>
    <scope>NUCLEOTIDE SEQUENCE</scope>
</reference>
<dbReference type="AlphaFoldDB" id="A0A7R9MW72"/>
<dbReference type="EMBL" id="OC973447">
    <property type="protein sequence ID" value="CAD7668481.1"/>
    <property type="molecule type" value="Genomic_DNA"/>
</dbReference>